<evidence type="ECO:0000313" key="3">
    <source>
        <dbReference type="Proteomes" id="UP000004682"/>
    </source>
</evidence>
<keyword evidence="2" id="KW-0378">Hydrolase</keyword>
<gene>
    <name evidence="2" type="ORF">A33K_13287</name>
</gene>
<dbReference type="InterPro" id="IPR009057">
    <property type="entry name" value="Homeodomain-like_sf"/>
</dbReference>
<protein>
    <submittedName>
        <fullName evidence="2">Acetone carboxylase, beta subunit</fullName>
        <ecNumber evidence="2">3.5.2.14</ecNumber>
    </submittedName>
</protein>
<dbReference type="SUPFAM" id="SSF46689">
    <property type="entry name" value="Homeodomain-like"/>
    <property type="match status" value="1"/>
</dbReference>
<dbReference type="Pfam" id="PF05378">
    <property type="entry name" value="Hydant_A_N"/>
    <property type="match status" value="1"/>
</dbReference>
<dbReference type="Gene3D" id="1.10.10.60">
    <property type="entry name" value="Homeodomain-like"/>
    <property type="match status" value="1"/>
</dbReference>
<evidence type="ECO:0000313" key="2">
    <source>
        <dbReference type="EMBL" id="EIP89706.1"/>
    </source>
</evidence>
<dbReference type="InterPro" id="IPR008040">
    <property type="entry name" value="Hydant_A_N"/>
</dbReference>
<dbReference type="Proteomes" id="UP000004682">
    <property type="component" value="Unassembled WGS sequence"/>
</dbReference>
<sequence length="128" mass="14385">MNKGFEHIHSMGRAIQSYLGYALEERIHLNTHRYDEPLVPLSRTRGVTERTDVQGDIVIPLRDDEVRHATRELVAAGAKAIVICLLQSHKNLTKTANQLGIAKSTLYEKIREYGLLGAVSDTRRRGGH</sequence>
<dbReference type="GO" id="GO:0047423">
    <property type="term" value="F:N-methylhydantoinase (ATP-hydrolyzing) activity"/>
    <property type="evidence" value="ECO:0007669"/>
    <property type="project" value="UniProtKB-EC"/>
</dbReference>
<proteinExistence type="predicted"/>
<name>A0ABN0GCC7_9BURK</name>
<dbReference type="EMBL" id="JH692061">
    <property type="protein sequence ID" value="EIP89706.1"/>
    <property type="molecule type" value="Genomic_DNA"/>
</dbReference>
<dbReference type="EC" id="3.5.2.14" evidence="2"/>
<evidence type="ECO:0000259" key="1">
    <source>
        <dbReference type="Pfam" id="PF05378"/>
    </source>
</evidence>
<feature type="domain" description="Hydantoinase/oxoprolinase N-terminal" evidence="1">
    <location>
        <begin position="1"/>
        <end position="91"/>
    </location>
</feature>
<accession>A0ABN0GCC7</accession>
<organism evidence="2 3">
    <name type="scientific">Burkholderia humptydooensis MSMB43</name>
    <dbReference type="NCBI Taxonomy" id="441157"/>
    <lineage>
        <taxon>Bacteria</taxon>
        <taxon>Pseudomonadati</taxon>
        <taxon>Pseudomonadota</taxon>
        <taxon>Betaproteobacteria</taxon>
        <taxon>Burkholderiales</taxon>
        <taxon>Burkholderiaceae</taxon>
        <taxon>Burkholderia</taxon>
        <taxon>pseudomallei group</taxon>
    </lineage>
</organism>
<reference evidence="3" key="1">
    <citation type="journal article" date="2012" name="J. Bacteriol.">
        <title>Revised Genome Sequence of Burkholderia thailandensis MSMB43 with Improved Annotation.</title>
        <authorList>
            <person name="Zhuo Y."/>
            <person name="Liu L."/>
            <person name="Wang Q."/>
            <person name="Liu X."/>
            <person name="Ren B."/>
            <person name="Liu M."/>
            <person name="Ni P."/>
            <person name="Cheng Y.Q."/>
            <person name="Zhang L."/>
        </authorList>
    </citation>
    <scope>NUCLEOTIDE SEQUENCE [LARGE SCALE GENOMIC DNA]</scope>
    <source>
        <strain evidence="3">MSMB43</strain>
    </source>
</reference>
<dbReference type="PRINTS" id="PR01590">
    <property type="entry name" value="HTHFIS"/>
</dbReference>
<keyword evidence="3" id="KW-1185">Reference proteome</keyword>
<dbReference type="InterPro" id="IPR002197">
    <property type="entry name" value="HTH_Fis"/>
</dbReference>